<accession>A0A0F9BF38</accession>
<feature type="compositionally biased region" description="Polar residues" evidence="3">
    <location>
        <begin position="231"/>
        <end position="244"/>
    </location>
</feature>
<dbReference type="Pfam" id="PF00041">
    <property type="entry name" value="fn3"/>
    <property type="match status" value="1"/>
</dbReference>
<comment type="caution">
    <text evidence="5">The sequence shown here is derived from an EMBL/GenBank/DDBJ whole genome shotgun (WGS) entry which is preliminary data.</text>
</comment>
<dbReference type="SUPFAM" id="SSF52266">
    <property type="entry name" value="SGNH hydrolase"/>
    <property type="match status" value="1"/>
</dbReference>
<evidence type="ECO:0000313" key="5">
    <source>
        <dbReference type="EMBL" id="KKL12432.1"/>
    </source>
</evidence>
<proteinExistence type="predicted"/>
<dbReference type="InterPro" id="IPR005181">
    <property type="entry name" value="SASA"/>
</dbReference>
<dbReference type="InterPro" id="IPR036116">
    <property type="entry name" value="FN3_sf"/>
</dbReference>
<evidence type="ECO:0000259" key="4">
    <source>
        <dbReference type="PROSITE" id="PS50853"/>
    </source>
</evidence>
<dbReference type="Gene3D" id="2.60.40.10">
    <property type="entry name" value="Immunoglobulins"/>
    <property type="match status" value="1"/>
</dbReference>
<keyword evidence="1" id="KW-0677">Repeat</keyword>
<dbReference type="InterPro" id="IPR036514">
    <property type="entry name" value="SGNH_hydro_sf"/>
</dbReference>
<evidence type="ECO:0000256" key="3">
    <source>
        <dbReference type="SAM" id="MobiDB-lite"/>
    </source>
</evidence>
<dbReference type="InterPro" id="IPR050964">
    <property type="entry name" value="Striated_Muscle_Regulatory"/>
</dbReference>
<dbReference type="SMART" id="SM00060">
    <property type="entry name" value="FN3"/>
    <property type="match status" value="1"/>
</dbReference>
<dbReference type="PANTHER" id="PTHR13817:SF73">
    <property type="entry name" value="FIBRONECTIN TYPE-III DOMAIN-CONTAINING PROTEIN"/>
    <property type="match status" value="1"/>
</dbReference>
<feature type="region of interest" description="Disordered" evidence="3">
    <location>
        <begin position="225"/>
        <end position="244"/>
    </location>
</feature>
<feature type="domain" description="Fibronectin type-III" evidence="4">
    <location>
        <begin position="99"/>
        <end position="197"/>
    </location>
</feature>
<keyword evidence="2" id="KW-0378">Hydrolase</keyword>
<organism evidence="5">
    <name type="scientific">marine sediment metagenome</name>
    <dbReference type="NCBI Taxonomy" id="412755"/>
    <lineage>
        <taxon>unclassified sequences</taxon>
        <taxon>metagenomes</taxon>
        <taxon>ecological metagenomes</taxon>
    </lineage>
</organism>
<dbReference type="GO" id="GO:0016787">
    <property type="term" value="F:hydrolase activity"/>
    <property type="evidence" value="ECO:0007669"/>
    <property type="project" value="UniProtKB-KW"/>
</dbReference>
<dbReference type="InterPro" id="IPR013783">
    <property type="entry name" value="Ig-like_fold"/>
</dbReference>
<name>A0A0F9BF38_9ZZZZ</name>
<dbReference type="Gene3D" id="3.40.50.1110">
    <property type="entry name" value="SGNH hydrolase"/>
    <property type="match status" value="1"/>
</dbReference>
<dbReference type="PANTHER" id="PTHR13817">
    <property type="entry name" value="TITIN"/>
    <property type="match status" value="1"/>
</dbReference>
<dbReference type="InterPro" id="IPR003961">
    <property type="entry name" value="FN3_dom"/>
</dbReference>
<feature type="non-terminal residue" evidence="5">
    <location>
        <position position="1"/>
    </location>
</feature>
<gene>
    <name evidence="5" type="ORF">LCGC14_2535820</name>
</gene>
<dbReference type="CDD" id="cd00063">
    <property type="entry name" value="FN3"/>
    <property type="match status" value="1"/>
</dbReference>
<protein>
    <recommendedName>
        <fullName evidence="4">Fibronectin type-III domain-containing protein</fullName>
    </recommendedName>
</protein>
<evidence type="ECO:0000256" key="2">
    <source>
        <dbReference type="ARBA" id="ARBA00022801"/>
    </source>
</evidence>
<dbReference type="Pfam" id="PF03629">
    <property type="entry name" value="SASA"/>
    <property type="match status" value="1"/>
</dbReference>
<dbReference type="SUPFAM" id="SSF49265">
    <property type="entry name" value="Fibronectin type III"/>
    <property type="match status" value="1"/>
</dbReference>
<dbReference type="EMBL" id="LAZR01041260">
    <property type="protein sequence ID" value="KKL12432.1"/>
    <property type="molecule type" value="Genomic_DNA"/>
</dbReference>
<dbReference type="PROSITE" id="PS50853">
    <property type="entry name" value="FN3"/>
    <property type="match status" value="1"/>
</dbReference>
<evidence type="ECO:0000256" key="1">
    <source>
        <dbReference type="ARBA" id="ARBA00022737"/>
    </source>
</evidence>
<dbReference type="AlphaFoldDB" id="A0A0F9BF38"/>
<dbReference type="PRINTS" id="PR00014">
    <property type="entry name" value="FNTYPEIII"/>
</dbReference>
<reference evidence="5" key="1">
    <citation type="journal article" date="2015" name="Nature">
        <title>Complex archaea that bridge the gap between prokaryotes and eukaryotes.</title>
        <authorList>
            <person name="Spang A."/>
            <person name="Saw J.H."/>
            <person name="Jorgensen S.L."/>
            <person name="Zaremba-Niedzwiedzka K."/>
            <person name="Martijn J."/>
            <person name="Lind A.E."/>
            <person name="van Eijk R."/>
            <person name="Schleper C."/>
            <person name="Guy L."/>
            <person name="Ettema T.J."/>
        </authorList>
    </citation>
    <scope>NUCLEOTIDE SEQUENCE</scope>
</reference>
<sequence length="425" mass="45801">QAQYTNALDGLITQYRNEITGASNVPFIVGKVPLWSSQYGAGVAAALEDTPSRVSRTALVQTDDLVDGGDSLHFDAPSLRELGKRYFSKLQEARNNTLAPTVPEGVTNLTGTADNNRVVLSWTAPNNGGSVITDYIIEYKEATANNWLTLTGDTGLLTTVEVTGLTNETAYQFRVSSVNVIGVSSVSNVATATPIEAVAGVNPEAGAEGHWLFGSDNTSYSDLTTGKKLVPNTTPDSTTTPINNTGYMTIPQGKAQGLKSTLPDKPEETLIFVVRKDNLTDGGTVFGGAFSQGEGSAIYFQNAQTQARWNVRGINYQSFGMFNISEWVFLALSLQNIDTTGCLIRSFQGDSETPYFNELLATSGKTVSPLNTYSVGSVFYDNPQFQASFDIAEFMVFPTLKTEAELQAIYERSVTRMAERGIALA</sequence>